<proteinExistence type="predicted"/>
<protein>
    <submittedName>
        <fullName evidence="2">Uncharacterized protein</fullName>
    </submittedName>
</protein>
<dbReference type="OMA" id="NCQEIRT"/>
<evidence type="ECO:0000256" key="1">
    <source>
        <dbReference type="SAM" id="MobiDB-lite"/>
    </source>
</evidence>
<evidence type="ECO:0000313" key="3">
    <source>
        <dbReference type="Proteomes" id="UP000688137"/>
    </source>
</evidence>
<gene>
    <name evidence="2" type="ORF">PPRIM_AZ9-3.1.T0710161</name>
</gene>
<dbReference type="EMBL" id="CAJJDM010000074">
    <property type="protein sequence ID" value="CAD8084069.1"/>
    <property type="molecule type" value="Genomic_DNA"/>
</dbReference>
<organism evidence="2 3">
    <name type="scientific">Paramecium primaurelia</name>
    <dbReference type="NCBI Taxonomy" id="5886"/>
    <lineage>
        <taxon>Eukaryota</taxon>
        <taxon>Sar</taxon>
        <taxon>Alveolata</taxon>
        <taxon>Ciliophora</taxon>
        <taxon>Intramacronucleata</taxon>
        <taxon>Oligohymenophorea</taxon>
        <taxon>Peniculida</taxon>
        <taxon>Parameciidae</taxon>
        <taxon>Paramecium</taxon>
    </lineage>
</organism>
<comment type="caution">
    <text evidence="2">The sequence shown here is derived from an EMBL/GenBank/DDBJ whole genome shotgun (WGS) entry which is preliminary data.</text>
</comment>
<dbReference type="AlphaFoldDB" id="A0A8S1MWV2"/>
<dbReference type="Proteomes" id="UP000688137">
    <property type="component" value="Unassembled WGS sequence"/>
</dbReference>
<evidence type="ECO:0000313" key="2">
    <source>
        <dbReference type="EMBL" id="CAD8084069.1"/>
    </source>
</evidence>
<feature type="region of interest" description="Disordered" evidence="1">
    <location>
        <begin position="87"/>
        <end position="107"/>
    </location>
</feature>
<sequence length="107" mass="12740">MNPCESLLKFQPINNLNKRTFDLDLFELEKINFLNKKDKMILSNNNCQEIRTPTFSKSREIQYDLNQDAKKKMKNVNLKLLKRYTRSKESEINEQSTLPNTQQTINQ</sequence>
<name>A0A8S1MWV2_PARPR</name>
<keyword evidence="3" id="KW-1185">Reference proteome</keyword>
<reference evidence="2" key="1">
    <citation type="submission" date="2021-01" db="EMBL/GenBank/DDBJ databases">
        <authorList>
            <consortium name="Genoscope - CEA"/>
            <person name="William W."/>
        </authorList>
    </citation>
    <scope>NUCLEOTIDE SEQUENCE</scope>
</reference>
<accession>A0A8S1MWV2</accession>
<feature type="compositionally biased region" description="Polar residues" evidence="1">
    <location>
        <begin position="93"/>
        <end position="107"/>
    </location>
</feature>